<evidence type="ECO:0000313" key="5">
    <source>
        <dbReference type="Proteomes" id="UP000619260"/>
    </source>
</evidence>
<gene>
    <name evidence="4" type="ORF">Val02_90740</name>
</gene>
<keyword evidence="5" id="KW-1185">Reference proteome</keyword>
<dbReference type="InterPro" id="IPR056362">
    <property type="entry name" value="AtuA-like_ferredoxin_dom"/>
</dbReference>
<feature type="compositionally biased region" description="Low complexity" evidence="1">
    <location>
        <begin position="452"/>
        <end position="477"/>
    </location>
</feature>
<dbReference type="RefSeq" id="WP_239153822.1">
    <property type="nucleotide sequence ID" value="NZ_BOPF01000067.1"/>
</dbReference>
<evidence type="ECO:0000256" key="1">
    <source>
        <dbReference type="SAM" id="MobiDB-lite"/>
    </source>
</evidence>
<dbReference type="Pfam" id="PF07287">
    <property type="entry name" value="AtuA"/>
    <property type="match status" value="1"/>
</dbReference>
<feature type="domain" description="Acyclic terpene utilisation N-terminal" evidence="2">
    <location>
        <begin position="6"/>
        <end position="414"/>
    </location>
</feature>
<dbReference type="InterPro" id="IPR010839">
    <property type="entry name" value="AtuA_N"/>
</dbReference>
<reference evidence="4" key="1">
    <citation type="submission" date="2021-01" db="EMBL/GenBank/DDBJ databases">
        <title>Whole genome shotgun sequence of Virgisporangium aliadipatigenens NBRC 105644.</title>
        <authorList>
            <person name="Komaki H."/>
            <person name="Tamura T."/>
        </authorList>
    </citation>
    <scope>NUCLEOTIDE SEQUENCE</scope>
    <source>
        <strain evidence="4">NBRC 105644</strain>
    </source>
</reference>
<dbReference type="Pfam" id="PF23544">
    <property type="entry name" value="AtuA_ferredoxin"/>
    <property type="match status" value="1"/>
</dbReference>
<dbReference type="EMBL" id="BOPF01000067">
    <property type="protein sequence ID" value="GIJ52188.1"/>
    <property type="molecule type" value="Genomic_DNA"/>
</dbReference>
<feature type="compositionally biased region" description="Basic and acidic residues" evidence="1">
    <location>
        <begin position="480"/>
        <end position="489"/>
    </location>
</feature>
<accession>A0A8J3YX20</accession>
<feature type="domain" description="AtuA-like ferredoxin-fold" evidence="3">
    <location>
        <begin position="515"/>
        <end position="608"/>
    </location>
</feature>
<protein>
    <submittedName>
        <fullName evidence="4">Exopolyphosphatase</fullName>
    </submittedName>
</protein>
<evidence type="ECO:0000313" key="4">
    <source>
        <dbReference type="EMBL" id="GIJ52188.1"/>
    </source>
</evidence>
<evidence type="ECO:0000259" key="3">
    <source>
        <dbReference type="Pfam" id="PF23544"/>
    </source>
</evidence>
<feature type="region of interest" description="Disordered" evidence="1">
    <location>
        <begin position="436"/>
        <end position="524"/>
    </location>
</feature>
<dbReference type="PANTHER" id="PTHR47585:SF1">
    <property type="entry name" value="DUF1446 DOMAIN-CONTAINING PROTEIN"/>
    <property type="match status" value="1"/>
</dbReference>
<proteinExistence type="predicted"/>
<dbReference type="Proteomes" id="UP000619260">
    <property type="component" value="Unassembled WGS sequence"/>
</dbReference>
<dbReference type="AlphaFoldDB" id="A0A8J3YX20"/>
<organism evidence="4 5">
    <name type="scientific">Virgisporangium aliadipatigenens</name>
    <dbReference type="NCBI Taxonomy" id="741659"/>
    <lineage>
        <taxon>Bacteria</taxon>
        <taxon>Bacillati</taxon>
        <taxon>Actinomycetota</taxon>
        <taxon>Actinomycetes</taxon>
        <taxon>Micromonosporales</taxon>
        <taxon>Micromonosporaceae</taxon>
        <taxon>Virgisporangium</taxon>
    </lineage>
</organism>
<dbReference type="PANTHER" id="PTHR47585">
    <property type="match status" value="1"/>
</dbReference>
<comment type="caution">
    <text evidence="4">The sequence shown here is derived from an EMBL/GenBank/DDBJ whole genome shotgun (WGS) entry which is preliminary data.</text>
</comment>
<evidence type="ECO:0000259" key="2">
    <source>
        <dbReference type="Pfam" id="PF07287"/>
    </source>
</evidence>
<name>A0A8J3YX20_9ACTN</name>
<sequence>MAETPLRIGNASGFYGDRFSAWREMLDGGALDVLTGDYLAELTMLILGRDRTKDPALGYAKTFLRQVEGVLGSALDRGVRIVTNAGGVNPAGLADALGQLSQKLGLAPRIAYVTGDEVGLPAGALTANAYLGAFGIAECLRAGADIVVTGRVTDASLVVGPGIARFGWGRADLDALAGATVAGHLIECGAQVTGGNYPFFTELPDGGRRPGFPLVELSADGSCVVTKHPGTGGAVTVDTVTAQLLYEIDGASYVGPDVVTRLDTVRLTAVREDRVRVSGATGTPPPGTAKVAVTALGGWRNAMSFVLCGLDVEEKAALVREQVTAAVGADGLEFRLERTDRPDAASVETASALVHVHIRDKDPRRAGRAFSAAAVELALASYPGCTLTAPPGDGMPFGVYRAETVPQAAVAHVAVLPDGTRVPIPPPAVTAPLPASAVARDPAGPGGPTSHPATAGGREPPGAAAEPAVAEPHATAPDSGRLDGPEPHGADPGGSLSHGATPGGITTGPTTRAPLGTVLGARSGDKGPDATLGVWARDDTTHAWLRDYLTVERIRALIPETEDHPVERFELPNVRALGFVIRGLLGEGGVAASTRFDPQAKALGEFLRARMADIPDAVIACRGASASR</sequence>